<feature type="region of interest" description="Disordered" evidence="1">
    <location>
        <begin position="205"/>
        <end position="224"/>
    </location>
</feature>
<feature type="compositionally biased region" description="Acidic residues" evidence="1">
    <location>
        <begin position="537"/>
        <end position="546"/>
    </location>
</feature>
<dbReference type="Proteomes" id="UP001629113">
    <property type="component" value="Unassembled WGS sequence"/>
</dbReference>
<feature type="region of interest" description="Disordered" evidence="1">
    <location>
        <begin position="514"/>
        <end position="549"/>
    </location>
</feature>
<feature type="region of interest" description="Disordered" evidence="1">
    <location>
        <begin position="22"/>
        <end position="59"/>
    </location>
</feature>
<feature type="compositionally biased region" description="Basic residues" evidence="1">
    <location>
        <begin position="82"/>
        <end position="97"/>
    </location>
</feature>
<feature type="region of interest" description="Disordered" evidence="1">
    <location>
        <begin position="82"/>
        <end position="174"/>
    </location>
</feature>
<protein>
    <recommendedName>
        <fullName evidence="2">Single-strand DNA deaminase toxin A-like C-terminal domain-containing protein</fullName>
    </recommendedName>
</protein>
<feature type="compositionally biased region" description="Basic residues" evidence="1">
    <location>
        <begin position="35"/>
        <end position="44"/>
    </location>
</feature>
<organism evidence="3 4">
    <name type="scientific">Phlyctema vagabunda</name>
    <dbReference type="NCBI Taxonomy" id="108571"/>
    <lineage>
        <taxon>Eukaryota</taxon>
        <taxon>Fungi</taxon>
        <taxon>Dikarya</taxon>
        <taxon>Ascomycota</taxon>
        <taxon>Pezizomycotina</taxon>
        <taxon>Leotiomycetes</taxon>
        <taxon>Helotiales</taxon>
        <taxon>Dermateaceae</taxon>
        <taxon>Phlyctema</taxon>
    </lineage>
</organism>
<dbReference type="InterPro" id="IPR057517">
    <property type="entry name" value="SsdA-like_C"/>
</dbReference>
<gene>
    <name evidence="3" type="ORF">PVAG01_04967</name>
</gene>
<name>A0ABR4PIU6_9HELO</name>
<sequence>MARGRKSRDAVERAKKMIKEAQSWAHNDYTGGLPKHGKHAKKPKLPMQASPPKPPAQLHRAASIIDISDEDDSAALVLARHKSVKAAKAQQRAHHAVKNTNAERKSHYNYDQSDDSDSSDSSDARAYRPSTPASTDGEEEERGEAVIDFAPKSKGKMKKSKKHDTDARAASLQREASFRKIKAASSKHHKVKVSEKTVQVHNEEQYDEYSAEVESETPEEIDSPGVRPEKLLELLKETEEFLNGIGKPADVHAFLQDYGFADHESTEAVRETCGSLYRLLRPSSHLKDEDPYEYRIGRIGHRAFELLAPVEVLHTDGGTLRSKTVGFLREQGRVNFQSIAVSGWSSTVKQHAKVINSERYTNAALEFCAFYKLKINTRGNIQTKAQEKPGKVQASHVEFQLIMYFAYQKLQEMTGRQYDVKKLDKLRQLRPRPYAEILLSDHPCPDCLRFRDKMEEITNISFTFLPKTNVAIIEKSERGTNRFPFYPKKAADPCTQDLMVSQRATTNMTSRAVTTTTTTMTTTQRRDKKKRKHHDAYEDDDSEDETYVPKGSKKQIQALVVAQPSTPKKSSLMSNYGYITPQSMEKTRLAPANTTTRKPTRIPVVLIEQANSPPILISPSPTGRPSMFTSTVKPKRLQQN</sequence>
<evidence type="ECO:0000259" key="2">
    <source>
        <dbReference type="Pfam" id="PF24120"/>
    </source>
</evidence>
<keyword evidence="4" id="KW-1185">Reference proteome</keyword>
<feature type="domain" description="Single-strand DNA deaminase toxin A-like C-terminal" evidence="2">
    <location>
        <begin position="340"/>
        <end position="402"/>
    </location>
</feature>
<feature type="compositionally biased region" description="Polar residues" evidence="1">
    <location>
        <begin position="619"/>
        <end position="632"/>
    </location>
</feature>
<feature type="region of interest" description="Disordered" evidence="1">
    <location>
        <begin position="613"/>
        <end position="640"/>
    </location>
</feature>
<feature type="compositionally biased region" description="Basic residues" evidence="1">
    <location>
        <begin position="153"/>
        <end position="162"/>
    </location>
</feature>
<feature type="compositionally biased region" description="Acidic residues" evidence="1">
    <location>
        <begin position="205"/>
        <end position="222"/>
    </location>
</feature>
<dbReference type="EMBL" id="JBFCZG010000004">
    <property type="protein sequence ID" value="KAL3423220.1"/>
    <property type="molecule type" value="Genomic_DNA"/>
</dbReference>
<reference evidence="3 4" key="1">
    <citation type="submission" date="2024-06" db="EMBL/GenBank/DDBJ databases">
        <title>Complete genome of Phlyctema vagabunda strain 19-DSS-EL-015.</title>
        <authorList>
            <person name="Fiorenzani C."/>
        </authorList>
    </citation>
    <scope>NUCLEOTIDE SEQUENCE [LARGE SCALE GENOMIC DNA]</scope>
    <source>
        <strain evidence="3 4">19-DSS-EL-015</strain>
    </source>
</reference>
<evidence type="ECO:0000313" key="3">
    <source>
        <dbReference type="EMBL" id="KAL3423220.1"/>
    </source>
</evidence>
<proteinExistence type="predicted"/>
<evidence type="ECO:0000256" key="1">
    <source>
        <dbReference type="SAM" id="MobiDB-lite"/>
    </source>
</evidence>
<feature type="compositionally biased region" description="Low complexity" evidence="1">
    <location>
        <begin position="514"/>
        <end position="523"/>
    </location>
</feature>
<accession>A0ABR4PIU6</accession>
<evidence type="ECO:0000313" key="4">
    <source>
        <dbReference type="Proteomes" id="UP001629113"/>
    </source>
</evidence>
<dbReference type="Pfam" id="PF24120">
    <property type="entry name" value="SsdA_C"/>
    <property type="match status" value="1"/>
</dbReference>
<comment type="caution">
    <text evidence="3">The sequence shown here is derived from an EMBL/GenBank/DDBJ whole genome shotgun (WGS) entry which is preliminary data.</text>
</comment>